<evidence type="ECO:0000313" key="4">
    <source>
        <dbReference type="Proteomes" id="UP000500826"/>
    </source>
</evidence>
<evidence type="ECO:0000256" key="2">
    <source>
        <dbReference type="SAM" id="SignalP"/>
    </source>
</evidence>
<dbReference type="InterPro" id="IPR005064">
    <property type="entry name" value="BUG"/>
</dbReference>
<dbReference type="PANTHER" id="PTHR42928">
    <property type="entry name" value="TRICARBOXYLATE-BINDING PROTEIN"/>
    <property type="match status" value="1"/>
</dbReference>
<gene>
    <name evidence="3" type="ORF">HK414_26205</name>
</gene>
<comment type="similarity">
    <text evidence="1">Belongs to the UPF0065 (bug) family.</text>
</comment>
<proteinExistence type="inferred from homology"/>
<feature type="chain" id="PRO_5045619386" evidence="2">
    <location>
        <begin position="27"/>
        <end position="330"/>
    </location>
</feature>
<reference evidence="3 4" key="1">
    <citation type="submission" date="2020-05" db="EMBL/GenBank/DDBJ databases">
        <title>Ramlibacter rhizophilus sp. nov., isolated from rhizosphere soil of national flower Mugunghwa from South Korea.</title>
        <authorList>
            <person name="Zheng-Fei Y."/>
            <person name="Huan T."/>
        </authorList>
    </citation>
    <scope>NUCLEOTIDE SEQUENCE [LARGE SCALE GENOMIC DNA]</scope>
    <source>
        <strain evidence="3 4">H242</strain>
    </source>
</reference>
<dbReference type="SUPFAM" id="SSF53850">
    <property type="entry name" value="Periplasmic binding protein-like II"/>
    <property type="match status" value="1"/>
</dbReference>
<keyword evidence="4" id="KW-1185">Reference proteome</keyword>
<dbReference type="CDD" id="cd13578">
    <property type="entry name" value="PBP2_Bug27"/>
    <property type="match status" value="1"/>
</dbReference>
<dbReference type="PANTHER" id="PTHR42928:SF5">
    <property type="entry name" value="BLR1237 PROTEIN"/>
    <property type="match status" value="1"/>
</dbReference>
<evidence type="ECO:0000313" key="3">
    <source>
        <dbReference type="EMBL" id="QJW85523.1"/>
    </source>
</evidence>
<sequence>MTRPFSRTRRLLVLAALPALALQAQAQSADVANWPDRPIKLVVPFPPGSVTDRIGRVLGQRLEAALKQPVVVENRPGAGATIGSDHVAKAKPDGYTILLGANASHAVNVAFMKLPYDPVKSFEPISLVAAVPSVLAVKNGVPAKTLGELLAQAKAKPGGFTYTSAGIGTTGHIGMEMLSSMAGVQLLHVPGKGPAQALQDVMAGHVDMLIESIALTAPLVKSDKVRALAVTSQTRSPALPQVPTVSESGVPGYELLLWFALYAPAGTPQAIVHKLHAETVRTFADPAVRQPLVNDGVTVVAGTPKELADFQKSEIEKFGTLIRKLDLKLN</sequence>
<dbReference type="Pfam" id="PF03401">
    <property type="entry name" value="TctC"/>
    <property type="match status" value="1"/>
</dbReference>
<dbReference type="PIRSF" id="PIRSF017082">
    <property type="entry name" value="YflP"/>
    <property type="match status" value="1"/>
</dbReference>
<dbReference type="InterPro" id="IPR042100">
    <property type="entry name" value="Bug_dom1"/>
</dbReference>
<keyword evidence="2" id="KW-0732">Signal</keyword>
<dbReference type="EMBL" id="CP053418">
    <property type="protein sequence ID" value="QJW85523.1"/>
    <property type="molecule type" value="Genomic_DNA"/>
</dbReference>
<accession>A0ABX6P830</accession>
<feature type="signal peptide" evidence="2">
    <location>
        <begin position="1"/>
        <end position="26"/>
    </location>
</feature>
<evidence type="ECO:0000256" key="1">
    <source>
        <dbReference type="ARBA" id="ARBA00006987"/>
    </source>
</evidence>
<protein>
    <submittedName>
        <fullName evidence="3">Tripartite tricarboxylate transporter substrate binding protein</fullName>
    </submittedName>
</protein>
<dbReference type="Gene3D" id="3.40.190.150">
    <property type="entry name" value="Bordetella uptake gene, domain 1"/>
    <property type="match status" value="1"/>
</dbReference>
<name>A0ABX6P830_9BURK</name>
<dbReference type="Proteomes" id="UP000500826">
    <property type="component" value="Chromosome"/>
</dbReference>
<organism evidence="3 4">
    <name type="scientific">Ramlibacter terrae</name>
    <dbReference type="NCBI Taxonomy" id="2732511"/>
    <lineage>
        <taxon>Bacteria</taxon>
        <taxon>Pseudomonadati</taxon>
        <taxon>Pseudomonadota</taxon>
        <taxon>Betaproteobacteria</taxon>
        <taxon>Burkholderiales</taxon>
        <taxon>Comamonadaceae</taxon>
        <taxon>Ramlibacter</taxon>
    </lineage>
</organism>
<dbReference type="Gene3D" id="3.40.190.10">
    <property type="entry name" value="Periplasmic binding protein-like II"/>
    <property type="match status" value="1"/>
</dbReference>